<dbReference type="InterPro" id="IPR058561">
    <property type="entry name" value="Exonuc_1_C"/>
</dbReference>
<evidence type="ECO:0000256" key="5">
    <source>
        <dbReference type="ARBA" id="ARBA00022723"/>
    </source>
</evidence>
<dbReference type="Gene3D" id="3.30.1520.20">
    <property type="entry name" value="Exonuclease ExoI, domain 2"/>
    <property type="match status" value="1"/>
</dbReference>
<evidence type="ECO:0000313" key="19">
    <source>
        <dbReference type="Proteomes" id="UP000005090"/>
    </source>
</evidence>
<evidence type="ECO:0000256" key="7">
    <source>
        <dbReference type="ARBA" id="ARBA00022801"/>
    </source>
</evidence>
<dbReference type="EMBL" id="CM001475">
    <property type="protein sequence ID" value="EIC30723.1"/>
    <property type="molecule type" value="Genomic_DNA"/>
</dbReference>
<evidence type="ECO:0000256" key="13">
    <source>
        <dbReference type="PIRNR" id="PIRNR000977"/>
    </source>
</evidence>
<feature type="domain" description="ExoI C-terminal" evidence="17">
    <location>
        <begin position="355"/>
        <end position="479"/>
    </location>
</feature>
<evidence type="ECO:0000313" key="18">
    <source>
        <dbReference type="EMBL" id="EIC30723.1"/>
    </source>
</evidence>
<dbReference type="PROSITE" id="PS51784">
    <property type="entry name" value="EXOI_SH3"/>
    <property type="match status" value="1"/>
</dbReference>
<accession>H8GN09</accession>
<dbReference type="GO" id="GO:0006281">
    <property type="term" value="P:DNA repair"/>
    <property type="evidence" value="ECO:0007669"/>
    <property type="project" value="UniProtKB-KW"/>
</dbReference>
<dbReference type="InterPro" id="IPR013620">
    <property type="entry name" value="Exonuc_1_SH3"/>
</dbReference>
<dbReference type="InterPro" id="IPR012337">
    <property type="entry name" value="RNaseH-like_sf"/>
</dbReference>
<evidence type="ECO:0000259" key="16">
    <source>
        <dbReference type="PROSITE" id="PS51784"/>
    </source>
</evidence>
<dbReference type="Gene3D" id="1.10.287.1240">
    <property type="match status" value="1"/>
</dbReference>
<dbReference type="NCBIfam" id="NF008746">
    <property type="entry name" value="PRK11779.1"/>
    <property type="match status" value="1"/>
</dbReference>
<dbReference type="Gene3D" id="1.20.1280.70">
    <property type="entry name" value="Exonuclease ExoI, domain 3"/>
    <property type="match status" value="1"/>
</dbReference>
<dbReference type="Gene3D" id="3.30.420.10">
    <property type="entry name" value="Ribonuclease H-like superfamily/Ribonuclease H"/>
    <property type="match status" value="1"/>
</dbReference>
<keyword evidence="4 13" id="KW-0540">Nuclease</keyword>
<keyword evidence="11 13" id="KW-0234">DNA repair</keyword>
<comment type="subunit">
    <text evidence="12">Monomer. Interacts with ssb (via C-terminus); this interaction stimulates the exonuclease activity by recruiting the enzyme to its substrate.</text>
</comment>
<dbReference type="PROSITE" id="PS51785">
    <property type="entry name" value="EXOI_C"/>
    <property type="match status" value="1"/>
</dbReference>
<evidence type="ECO:0000259" key="17">
    <source>
        <dbReference type="PROSITE" id="PS51785"/>
    </source>
</evidence>
<dbReference type="Pfam" id="PF08411">
    <property type="entry name" value="ExoI_SH3"/>
    <property type="match status" value="1"/>
</dbReference>
<sequence>MTDHSLYWHDYETFGTDARRDRPVQFAGVRTDLQFNPIGEPLVVYLKPADDCLPHPDACLITGITPQLAEQKGVCEAEFIRLIHREISTPNTCALGYNTLRFDDEVTRNCLYRNFYDPYAREWQHGNSRWDLIDVVRAARALRPDGLAWPFNDDGTPTLRLDRLTVANGLVHEAAHDALSDVKATIALAQLLSRAQPKLYPFLFRHRVKAEALKLLQIGSFEPVVHVSGKYPASRHCLAVVLPVAWHPSNGNGVIVYDVSIDPGPMLELSAAEIRRRIFTAAEDLPEGETRIPLKTVHLNKCPVLAPVSVIRGQDAERLAIDLAACRAHIAKIKAAAGLAEKIVQVFDAENDFETETDPDLAIYQGGFFTDEDKRKMAKLRSMSPGQLAETTLTFTDRRLSEMLFRYRARNYPDSLNAEETARWQQFCADRLSGRIPGAGITFDRYFARLEALRNDVSADRSIVAALQSYALQKMRRLGIERSRADLPAALPV</sequence>
<organism evidence="18 19">
    <name type="scientific">Methylomicrobium album BG8</name>
    <dbReference type="NCBI Taxonomy" id="686340"/>
    <lineage>
        <taxon>Bacteria</taxon>
        <taxon>Pseudomonadati</taxon>
        <taxon>Pseudomonadota</taxon>
        <taxon>Gammaproteobacteria</taxon>
        <taxon>Methylococcales</taxon>
        <taxon>Methylococcaceae</taxon>
        <taxon>Methylomicrobium</taxon>
    </lineage>
</organism>
<dbReference type="InterPro" id="IPR036397">
    <property type="entry name" value="RNaseH_sf"/>
</dbReference>
<evidence type="ECO:0000256" key="4">
    <source>
        <dbReference type="ARBA" id="ARBA00022722"/>
    </source>
</evidence>
<evidence type="ECO:0000256" key="12">
    <source>
        <dbReference type="ARBA" id="ARBA00046792"/>
    </source>
</evidence>
<evidence type="ECO:0000256" key="3">
    <source>
        <dbReference type="ARBA" id="ARBA00019900"/>
    </source>
</evidence>
<gene>
    <name evidence="18" type="ORF">Metal_3043</name>
</gene>
<dbReference type="Pfam" id="PF00929">
    <property type="entry name" value="RNase_T"/>
    <property type="match status" value="1"/>
</dbReference>
<dbReference type="GO" id="GO:0003677">
    <property type="term" value="F:DNA binding"/>
    <property type="evidence" value="ECO:0007669"/>
    <property type="project" value="UniProtKB-KW"/>
</dbReference>
<dbReference type="HOGENOM" id="CLU_043508_1_1_6"/>
<dbReference type="FunFam" id="3.30.420.10:FF:000033">
    <property type="entry name" value="Exodeoxyribonuclease I"/>
    <property type="match status" value="1"/>
</dbReference>
<dbReference type="GO" id="GO:0008310">
    <property type="term" value="F:single-stranded DNA 3'-5' DNA exonuclease activity"/>
    <property type="evidence" value="ECO:0007669"/>
    <property type="project" value="UniProtKB-EC"/>
</dbReference>
<reference evidence="18 19" key="1">
    <citation type="journal article" date="2013" name="Genome Announc.">
        <title>Genome Sequence of the Obligate Gammaproteobacterial Methanotroph Methylomicrobium album Strain BG8.</title>
        <authorList>
            <person name="Kits K.D."/>
            <person name="Kalyuzhnaya M.G."/>
            <person name="Klotz M.G."/>
            <person name="Jetten M.S."/>
            <person name="Op den Camp H.J."/>
            <person name="Vuilleumier S."/>
            <person name="Bringel F."/>
            <person name="Dispirito A.A."/>
            <person name="Murrell J.C."/>
            <person name="Bruce D."/>
            <person name="Cheng J.F."/>
            <person name="Copeland A."/>
            <person name="Goodwin L."/>
            <person name="Hauser L."/>
            <person name="Lajus A."/>
            <person name="Land M.L."/>
            <person name="Lapidus A."/>
            <person name="Lucas S."/>
            <person name="Medigue C."/>
            <person name="Pitluck S."/>
            <person name="Woyke T."/>
            <person name="Zeytun A."/>
            <person name="Stein L.Y."/>
        </authorList>
    </citation>
    <scope>NUCLEOTIDE SEQUENCE [LARGE SCALE GENOMIC DNA]</scope>
    <source>
        <strain evidence="18 19">BG8</strain>
    </source>
</reference>
<dbReference type="PIRSF" id="PIRSF000977">
    <property type="entry name" value="Exodeoxyribonuclease_I"/>
    <property type="match status" value="1"/>
</dbReference>
<dbReference type="eggNOG" id="COG2925">
    <property type="taxonomic scope" value="Bacteria"/>
</dbReference>
<feature type="domain" description="ExoI SH3-like" evidence="16">
    <location>
        <begin position="197"/>
        <end position="351"/>
    </location>
</feature>
<feature type="binding site" evidence="15">
    <location>
        <position position="12"/>
    </location>
    <ligand>
        <name>Mg(2+)</name>
        <dbReference type="ChEBI" id="CHEBI:18420"/>
        <label>2</label>
    </ligand>
</feature>
<comment type="catalytic activity">
    <reaction evidence="1 13">
        <text>Exonucleolytic cleavage in the 3'- to 5'-direction to yield nucleoside 5'-phosphates.</text>
        <dbReference type="EC" id="3.1.11.1"/>
    </reaction>
</comment>
<keyword evidence="6 13" id="KW-0227">DNA damage</keyword>
<feature type="binding site" evidence="15">
    <location>
        <position position="10"/>
    </location>
    <ligand>
        <name>Mg(2+)</name>
        <dbReference type="ChEBI" id="CHEBI:18420"/>
        <label>1</label>
    </ligand>
</feature>
<evidence type="ECO:0000256" key="1">
    <source>
        <dbReference type="ARBA" id="ARBA00000563"/>
    </source>
</evidence>
<dbReference type="InterPro" id="IPR013520">
    <property type="entry name" value="Ribonucl_H"/>
</dbReference>
<dbReference type="GO" id="GO:0046872">
    <property type="term" value="F:metal ion binding"/>
    <property type="evidence" value="ECO:0007669"/>
    <property type="project" value="UniProtKB-KW"/>
</dbReference>
<evidence type="ECO:0000256" key="9">
    <source>
        <dbReference type="ARBA" id="ARBA00022842"/>
    </source>
</evidence>
<keyword evidence="10" id="KW-0238">DNA-binding</keyword>
<evidence type="ECO:0000256" key="10">
    <source>
        <dbReference type="ARBA" id="ARBA00023125"/>
    </source>
</evidence>
<keyword evidence="9 15" id="KW-0460">Magnesium</keyword>
<dbReference type="SMART" id="SM00479">
    <property type="entry name" value="EXOIII"/>
    <property type="match status" value="1"/>
</dbReference>
<dbReference type="InterPro" id="IPR038649">
    <property type="entry name" value="EXOI_SH3_sf"/>
</dbReference>
<evidence type="ECO:0000256" key="11">
    <source>
        <dbReference type="ARBA" id="ARBA00023204"/>
    </source>
</evidence>
<keyword evidence="19" id="KW-1185">Reference proteome</keyword>
<dbReference type="InterPro" id="IPR034747">
    <property type="entry name" value="EXOI_SH3"/>
</dbReference>
<comment type="cofactor">
    <cofactor evidence="15">
        <name>Mg(2+)</name>
        <dbReference type="ChEBI" id="CHEBI:18420"/>
    </cofactor>
    <text evidence="15">Binds 2 Mg(2+) ions per monomer.</text>
</comment>
<dbReference type="Proteomes" id="UP000005090">
    <property type="component" value="Chromosome"/>
</dbReference>
<proteinExistence type="predicted"/>
<keyword evidence="8 13" id="KW-0269">Exonuclease</keyword>
<dbReference type="CDD" id="cd06138">
    <property type="entry name" value="ExoI_N"/>
    <property type="match status" value="1"/>
</dbReference>
<dbReference type="EC" id="3.1.11.1" evidence="2 13"/>
<feature type="binding site" evidence="14">
    <location>
        <position position="160"/>
    </location>
    <ligand>
        <name>substrate</name>
    </ligand>
</feature>
<dbReference type="Pfam" id="PF26016">
    <property type="entry name" value="ExoI_C"/>
    <property type="match status" value="1"/>
</dbReference>
<keyword evidence="5 15" id="KW-0479">Metal-binding</keyword>
<dbReference type="AlphaFoldDB" id="H8GN09"/>
<evidence type="ECO:0000256" key="2">
    <source>
        <dbReference type="ARBA" id="ARBA00012108"/>
    </source>
</evidence>
<name>H8GN09_METAL</name>
<evidence type="ECO:0000256" key="8">
    <source>
        <dbReference type="ARBA" id="ARBA00022839"/>
    </source>
</evidence>
<evidence type="ECO:0000256" key="15">
    <source>
        <dbReference type="PIRSR" id="PIRSR000977-2"/>
    </source>
</evidence>
<dbReference type="STRING" id="686340.Metal_3043"/>
<evidence type="ECO:0000256" key="6">
    <source>
        <dbReference type="ARBA" id="ARBA00022763"/>
    </source>
</evidence>
<dbReference type="RefSeq" id="WP_005373510.1">
    <property type="nucleotide sequence ID" value="NZ_CM001475.1"/>
</dbReference>
<feature type="binding site" evidence="14">
    <location>
        <position position="12"/>
    </location>
    <ligand>
        <name>substrate</name>
    </ligand>
</feature>
<protein>
    <recommendedName>
        <fullName evidence="3 13">Exodeoxyribonuclease I</fullName>
        <ecNumber evidence="2 13">3.1.11.1</ecNumber>
    </recommendedName>
</protein>
<evidence type="ECO:0000256" key="14">
    <source>
        <dbReference type="PIRSR" id="PIRSR000977-1"/>
    </source>
</evidence>
<feature type="binding site" evidence="15">
    <location>
        <position position="181"/>
    </location>
    <ligand>
        <name>Mg(2+)</name>
        <dbReference type="ChEBI" id="CHEBI:18420"/>
        <label>2</label>
    </ligand>
</feature>
<dbReference type="InterPro" id="IPR023607">
    <property type="entry name" value="Exodeoxyribonuclease_I"/>
</dbReference>
<dbReference type="SUPFAM" id="SSF53098">
    <property type="entry name" value="Ribonuclease H-like"/>
    <property type="match status" value="1"/>
</dbReference>
<keyword evidence="7 13" id="KW-0378">Hydrolase</keyword>